<protein>
    <recommendedName>
        <fullName evidence="3">Bacterial Ig domain-containing protein</fullName>
    </recommendedName>
</protein>
<dbReference type="STRING" id="1798516.A2950_00340"/>
<reference evidence="1 2" key="1">
    <citation type="journal article" date="2016" name="Nat. Commun.">
        <title>Thousands of microbial genomes shed light on interconnected biogeochemical processes in an aquifer system.</title>
        <authorList>
            <person name="Anantharaman K."/>
            <person name="Brown C.T."/>
            <person name="Hug L.A."/>
            <person name="Sharon I."/>
            <person name="Castelle C.J."/>
            <person name="Probst A.J."/>
            <person name="Thomas B.C."/>
            <person name="Singh A."/>
            <person name="Wilkins M.J."/>
            <person name="Karaoz U."/>
            <person name="Brodie E.L."/>
            <person name="Williams K.H."/>
            <person name="Hubbard S.S."/>
            <person name="Banfield J.F."/>
        </authorList>
    </citation>
    <scope>NUCLEOTIDE SEQUENCE [LARGE SCALE GENOMIC DNA]</scope>
</reference>
<dbReference type="EMBL" id="MFMD01000016">
    <property type="protein sequence ID" value="OGG76470.1"/>
    <property type="molecule type" value="Genomic_DNA"/>
</dbReference>
<evidence type="ECO:0008006" key="3">
    <source>
        <dbReference type="Google" id="ProtNLM"/>
    </source>
</evidence>
<evidence type="ECO:0000313" key="1">
    <source>
        <dbReference type="EMBL" id="OGG76470.1"/>
    </source>
</evidence>
<dbReference type="InterPro" id="IPR013783">
    <property type="entry name" value="Ig-like_fold"/>
</dbReference>
<organism evidence="1 2">
    <name type="scientific">Candidatus Kaiserbacteria bacterium RIFCSPLOWO2_01_FULL_55_19</name>
    <dbReference type="NCBI Taxonomy" id="1798516"/>
    <lineage>
        <taxon>Bacteria</taxon>
        <taxon>Candidatus Kaiseribacteriota</taxon>
    </lineage>
</organism>
<dbReference type="Gene3D" id="2.60.40.10">
    <property type="entry name" value="Immunoglobulins"/>
    <property type="match status" value="1"/>
</dbReference>
<dbReference type="AlphaFoldDB" id="A0A1F6ES78"/>
<name>A0A1F6ES78_9BACT</name>
<gene>
    <name evidence="1" type="ORF">A2950_00340</name>
</gene>
<comment type="caution">
    <text evidence="1">The sequence shown here is derived from an EMBL/GenBank/DDBJ whole genome shotgun (WGS) entry which is preliminary data.</text>
</comment>
<evidence type="ECO:0000313" key="2">
    <source>
        <dbReference type="Proteomes" id="UP000176714"/>
    </source>
</evidence>
<dbReference type="Pfam" id="PF09136">
    <property type="entry name" value="Glucodextran_B"/>
    <property type="match status" value="1"/>
</dbReference>
<accession>A0A1F6ES78</accession>
<dbReference type="Proteomes" id="UP000176714">
    <property type="component" value="Unassembled WGS sequence"/>
</dbReference>
<sequence length="107" mass="11393">MVNYLIGAVLLVIVSYGGIEAWPLMAGPSLAVDVPAENESFSDGIVIVQGRTARVAELTINGALALYDQEGDFSSTLTFPRGGSILTFVATDRFGRRVTATRTIFVP</sequence>
<proteinExistence type="predicted"/>